<keyword evidence="5" id="KW-1015">Disulfide bond</keyword>
<accession>A0ABM3VIR2</accession>
<dbReference type="SMART" id="SM00078">
    <property type="entry name" value="IlGF"/>
    <property type="match status" value="1"/>
</dbReference>
<dbReference type="PANTHER" id="PTHR13647:SF4">
    <property type="entry name" value="INSULIN-LIKE PEPTIDE 1-RELATED"/>
    <property type="match status" value="1"/>
</dbReference>
<dbReference type="SUPFAM" id="SSF56994">
    <property type="entry name" value="Insulin-like"/>
    <property type="match status" value="1"/>
</dbReference>
<dbReference type="RefSeq" id="XP_019891411.2">
    <property type="nucleotide sequence ID" value="XM_020035852.2"/>
</dbReference>
<evidence type="ECO:0000256" key="5">
    <source>
        <dbReference type="ARBA" id="ARBA00023157"/>
    </source>
</evidence>
<gene>
    <name evidence="9" type="primary">LOC131805922</name>
</gene>
<reference evidence="9" key="1">
    <citation type="submission" date="2025-08" db="UniProtKB">
        <authorList>
            <consortium name="RefSeq"/>
        </authorList>
    </citation>
    <scope>IDENTIFICATION</scope>
    <source>
        <strain evidence="9">Aabys</strain>
        <tissue evidence="9">Whole body</tissue>
    </source>
</reference>
<evidence type="ECO:0000256" key="4">
    <source>
        <dbReference type="ARBA" id="ARBA00022729"/>
    </source>
</evidence>
<evidence type="ECO:0000256" key="6">
    <source>
        <dbReference type="SAM" id="SignalP"/>
    </source>
</evidence>
<dbReference type="PRINTS" id="PR00276">
    <property type="entry name" value="INSULINFAMLY"/>
</dbReference>
<feature type="domain" description="Insulin-like" evidence="7">
    <location>
        <begin position="32"/>
        <end position="146"/>
    </location>
</feature>
<evidence type="ECO:0000256" key="2">
    <source>
        <dbReference type="ARBA" id="ARBA00011207"/>
    </source>
</evidence>
<dbReference type="Gene3D" id="1.10.100.10">
    <property type="entry name" value="Insulin-like"/>
    <property type="match status" value="1"/>
</dbReference>
<evidence type="ECO:0000256" key="3">
    <source>
        <dbReference type="ARBA" id="ARBA00022685"/>
    </source>
</evidence>
<comment type="similarity">
    <text evidence="1">Belongs to the insulin family.</text>
</comment>
<evidence type="ECO:0000256" key="1">
    <source>
        <dbReference type="ARBA" id="ARBA00009034"/>
    </source>
</evidence>
<dbReference type="InterPro" id="IPR036438">
    <property type="entry name" value="Insulin-like_sf"/>
</dbReference>
<keyword evidence="4 6" id="KW-0732">Signal</keyword>
<dbReference type="GeneID" id="131805922"/>
<dbReference type="Pfam" id="PF00049">
    <property type="entry name" value="Insulin"/>
    <property type="match status" value="1"/>
</dbReference>
<sequence length="147" mass="16466">MSSSQCYNTSRSAFILYFALLVFVVKCSAGGQRICGSALTDVLASVCVNGFNYRIKRCLEMEYGPTKTSPPDDSWYYRIKEILSKLEPKSTDETDDKVFIEISSHTQTTHKVIIRNRRQSAVGRSRGVADECCTNGCVYADILMYCA</sequence>
<feature type="signal peptide" evidence="6">
    <location>
        <begin position="1"/>
        <end position="29"/>
    </location>
</feature>
<dbReference type="InterPro" id="IPR016179">
    <property type="entry name" value="Insulin-like"/>
</dbReference>
<evidence type="ECO:0000313" key="9">
    <source>
        <dbReference type="RefSeq" id="XP_058985690.1"/>
    </source>
</evidence>
<dbReference type="InterPro" id="IPR022352">
    <property type="entry name" value="Ins/IGF/rlx"/>
</dbReference>
<evidence type="ECO:0000313" key="8">
    <source>
        <dbReference type="Proteomes" id="UP001652621"/>
    </source>
</evidence>
<proteinExistence type="inferred from homology"/>
<keyword evidence="8" id="KW-1185">Reference proteome</keyword>
<organism evidence="8 9">
    <name type="scientific">Musca domestica</name>
    <name type="common">House fly</name>
    <dbReference type="NCBI Taxonomy" id="7370"/>
    <lineage>
        <taxon>Eukaryota</taxon>
        <taxon>Metazoa</taxon>
        <taxon>Ecdysozoa</taxon>
        <taxon>Arthropoda</taxon>
        <taxon>Hexapoda</taxon>
        <taxon>Insecta</taxon>
        <taxon>Pterygota</taxon>
        <taxon>Neoptera</taxon>
        <taxon>Endopterygota</taxon>
        <taxon>Diptera</taxon>
        <taxon>Brachycera</taxon>
        <taxon>Muscomorpha</taxon>
        <taxon>Muscoidea</taxon>
        <taxon>Muscidae</taxon>
        <taxon>Musca</taxon>
    </lineage>
</organism>
<keyword evidence="3" id="KW-0165">Cleavage on pair of basic residues</keyword>
<evidence type="ECO:0000259" key="7">
    <source>
        <dbReference type="SMART" id="SM00078"/>
    </source>
</evidence>
<dbReference type="RefSeq" id="XP_058985690.1">
    <property type="nucleotide sequence ID" value="XM_059129707.1"/>
</dbReference>
<comment type="subunit">
    <text evidence="2">Heterodimer of a B chain and an A chain linked by two disulfide bonds.</text>
</comment>
<dbReference type="Proteomes" id="UP001652621">
    <property type="component" value="Unplaced"/>
</dbReference>
<protein>
    <submittedName>
        <fullName evidence="9">Probable insulin-like peptide 4</fullName>
    </submittedName>
</protein>
<feature type="chain" id="PRO_5046332903" evidence="6">
    <location>
        <begin position="30"/>
        <end position="147"/>
    </location>
</feature>
<name>A0ABM3VIR2_MUSDO</name>
<dbReference type="PANTHER" id="PTHR13647">
    <property type="entry name" value="INSULIN-LIKE PEPTIDE 2-RELATED"/>
    <property type="match status" value="1"/>
</dbReference>